<evidence type="ECO:0000313" key="1">
    <source>
        <dbReference type="EMBL" id="RDS80778.1"/>
    </source>
</evidence>
<evidence type="ECO:0000313" key="2">
    <source>
        <dbReference type="Proteomes" id="UP000254258"/>
    </source>
</evidence>
<comment type="caution">
    <text evidence="1">The sequence shown here is derived from an EMBL/GenBank/DDBJ whole genome shotgun (WGS) entry which is preliminary data.</text>
</comment>
<evidence type="ECO:0008006" key="3">
    <source>
        <dbReference type="Google" id="ProtNLM"/>
    </source>
</evidence>
<protein>
    <recommendedName>
        <fullName evidence="3">MFS transporter</fullName>
    </recommendedName>
</protein>
<reference evidence="1 2" key="1">
    <citation type="submission" date="2018-07" db="EMBL/GenBank/DDBJ databases">
        <title>Dyella monticola sp. nov. and Dyella psychrodurans sp. nov. isolated from monsoon evergreen broad-leaved forest soil of Dinghu Mountain, China.</title>
        <authorList>
            <person name="Gao Z."/>
            <person name="Qiu L."/>
        </authorList>
    </citation>
    <scope>NUCLEOTIDE SEQUENCE [LARGE SCALE GENOMIC DNA]</scope>
    <source>
        <strain evidence="1 2">4G-K06</strain>
    </source>
</reference>
<dbReference type="AlphaFoldDB" id="A0A370WXA6"/>
<proteinExistence type="predicted"/>
<organism evidence="1 2">
    <name type="scientific">Dyella monticola</name>
    <dbReference type="NCBI Taxonomy" id="1927958"/>
    <lineage>
        <taxon>Bacteria</taxon>
        <taxon>Pseudomonadati</taxon>
        <taxon>Pseudomonadota</taxon>
        <taxon>Gammaproteobacteria</taxon>
        <taxon>Lysobacterales</taxon>
        <taxon>Rhodanobacteraceae</taxon>
        <taxon>Dyella</taxon>
    </lineage>
</organism>
<keyword evidence="2" id="KW-1185">Reference proteome</keyword>
<name>A0A370WXA6_9GAMM</name>
<accession>A0A370WXA6</accession>
<dbReference type="Proteomes" id="UP000254258">
    <property type="component" value="Unassembled WGS sequence"/>
</dbReference>
<dbReference type="RefSeq" id="WP_115495922.1">
    <property type="nucleotide sequence ID" value="NZ_QRBE01000007.1"/>
</dbReference>
<dbReference type="EMBL" id="QRBE01000007">
    <property type="protein sequence ID" value="RDS80778.1"/>
    <property type="molecule type" value="Genomic_DNA"/>
</dbReference>
<sequence>MNIFGHIVSARTDATFAFGMNVNPAEACFAYPLRRMAHGSKRDDRTMAMSVATVSTALSTHRSTYHRSLLSEHTHTDAAATTEWFARGRPLGLRDKSTHAALNQIVNNHAAELAINDVFWSFSLIFAFAVIAICPGKPPFVISDPAGE</sequence>
<gene>
    <name evidence="1" type="ORF">DWU98_12535</name>
</gene>